<name>A0A2D4M6Q1_9SAUR</name>
<reference evidence="1" key="2">
    <citation type="submission" date="2017-11" db="EMBL/GenBank/DDBJ databases">
        <title>Coralsnake Venomics: Analyses of Venom Gland Transcriptomes and Proteomes of Six Brazilian Taxa.</title>
        <authorList>
            <person name="Aird S.D."/>
            <person name="Jorge da Silva N."/>
            <person name="Qiu L."/>
            <person name="Villar-Briones A."/>
            <person name="Aparecida-Saddi V."/>
            <person name="Campos-Telles M.P."/>
            <person name="Grau M."/>
            <person name="Mikheyev A.S."/>
        </authorList>
    </citation>
    <scope>NUCLEOTIDE SEQUENCE</scope>
    <source>
        <tissue evidence="1">Venom_gland</tissue>
    </source>
</reference>
<protein>
    <submittedName>
        <fullName evidence="1">Uncharacterized protein</fullName>
    </submittedName>
</protein>
<proteinExistence type="predicted"/>
<dbReference type="EMBL" id="IACM01074813">
    <property type="protein sequence ID" value="LAB28663.1"/>
    <property type="molecule type" value="Transcribed_RNA"/>
</dbReference>
<organism evidence="1">
    <name type="scientific">Micrurus spixii</name>
    <name type="common">Amazon coral snake</name>
    <dbReference type="NCBI Taxonomy" id="129469"/>
    <lineage>
        <taxon>Eukaryota</taxon>
        <taxon>Metazoa</taxon>
        <taxon>Chordata</taxon>
        <taxon>Craniata</taxon>
        <taxon>Vertebrata</taxon>
        <taxon>Euteleostomi</taxon>
        <taxon>Lepidosauria</taxon>
        <taxon>Squamata</taxon>
        <taxon>Bifurcata</taxon>
        <taxon>Unidentata</taxon>
        <taxon>Episquamata</taxon>
        <taxon>Toxicofera</taxon>
        <taxon>Serpentes</taxon>
        <taxon>Colubroidea</taxon>
        <taxon>Elapidae</taxon>
        <taxon>Elapinae</taxon>
        <taxon>Micrurus</taxon>
    </lineage>
</organism>
<dbReference type="AlphaFoldDB" id="A0A2D4M6Q1"/>
<accession>A0A2D4M6Q1</accession>
<evidence type="ECO:0000313" key="1">
    <source>
        <dbReference type="EMBL" id="LAB28663.1"/>
    </source>
</evidence>
<reference evidence="1" key="1">
    <citation type="submission" date="2017-07" db="EMBL/GenBank/DDBJ databases">
        <authorList>
            <person name="Mikheyev A."/>
            <person name="Grau M."/>
        </authorList>
    </citation>
    <scope>NUCLEOTIDE SEQUENCE</scope>
    <source>
        <tissue evidence="1">Venom_gland</tissue>
    </source>
</reference>
<sequence>MGLWLLGVGLVCSVLLAIFGGFRVARFQEPPALKFLGFAFKKSPDGGAARSIEVSLVKYLSALATFQMGGLQLPEFHKPAHLKSQERLKKHCSNPKYLALNGISPSGFQSLHKINSI</sequence>